<dbReference type="RefSeq" id="WP_184241348.1">
    <property type="nucleotide sequence ID" value="NZ_JACHNA010000001.1"/>
</dbReference>
<evidence type="ECO:0000313" key="3">
    <source>
        <dbReference type="Proteomes" id="UP000540191"/>
    </source>
</evidence>
<name>A0A7W7GNY4_9MICC</name>
<evidence type="ECO:0000256" key="1">
    <source>
        <dbReference type="SAM" id="MobiDB-lite"/>
    </source>
</evidence>
<keyword evidence="3" id="KW-1185">Reference proteome</keyword>
<accession>A0A7W7GNY4</accession>
<feature type="region of interest" description="Disordered" evidence="1">
    <location>
        <begin position="1"/>
        <end position="50"/>
    </location>
</feature>
<proteinExistence type="predicted"/>
<feature type="compositionally biased region" description="Basic residues" evidence="1">
    <location>
        <begin position="1"/>
        <end position="12"/>
    </location>
</feature>
<dbReference type="AlphaFoldDB" id="A0A7W7GNY4"/>
<dbReference type="EMBL" id="JACHNA010000001">
    <property type="protein sequence ID" value="MBB4735614.1"/>
    <property type="molecule type" value="Genomic_DNA"/>
</dbReference>
<gene>
    <name evidence="2" type="ORF">HDA30_001122</name>
</gene>
<dbReference type="Proteomes" id="UP000540191">
    <property type="component" value="Unassembled WGS sequence"/>
</dbReference>
<organism evidence="2 3">
    <name type="scientific">Micrococcus cohnii</name>
    <dbReference type="NCBI Taxonomy" id="993416"/>
    <lineage>
        <taxon>Bacteria</taxon>
        <taxon>Bacillati</taxon>
        <taxon>Actinomycetota</taxon>
        <taxon>Actinomycetes</taxon>
        <taxon>Micrococcales</taxon>
        <taxon>Micrococcaceae</taxon>
        <taxon>Micrococcus</taxon>
    </lineage>
</organism>
<evidence type="ECO:0000313" key="2">
    <source>
        <dbReference type="EMBL" id="MBB4735614.1"/>
    </source>
</evidence>
<protein>
    <submittedName>
        <fullName evidence="2">Uncharacterized protein</fullName>
    </submittedName>
</protein>
<comment type="caution">
    <text evidence="2">The sequence shown here is derived from an EMBL/GenBank/DDBJ whole genome shotgun (WGS) entry which is preliminary data.</text>
</comment>
<sequence length="50" mass="5923">MAHSPHRQHKGCRICSPHKDRRAGRATRDPWPVLRRLGKKRRVSRRDLGE</sequence>
<reference evidence="2 3" key="1">
    <citation type="submission" date="2020-08" db="EMBL/GenBank/DDBJ databases">
        <title>Sequencing the genomes of 1000 actinobacteria strains.</title>
        <authorList>
            <person name="Klenk H.-P."/>
        </authorList>
    </citation>
    <scope>NUCLEOTIDE SEQUENCE [LARGE SCALE GENOMIC DNA]</scope>
    <source>
        <strain evidence="2 3">DSM 23974</strain>
    </source>
</reference>